<evidence type="ECO:0000256" key="4">
    <source>
        <dbReference type="ARBA" id="ARBA00022723"/>
    </source>
</evidence>
<reference evidence="11 12" key="1">
    <citation type="submission" date="2019-07" db="EMBL/GenBank/DDBJ databases">
        <title>Whole genome shotgun sequence of Lactobacillus rapi NBRC 109618.</title>
        <authorList>
            <person name="Hosoyama A."/>
            <person name="Uohara A."/>
            <person name="Ohji S."/>
            <person name="Ichikawa N."/>
        </authorList>
    </citation>
    <scope>NUCLEOTIDE SEQUENCE [LARGE SCALE GENOMIC DNA]</scope>
    <source>
        <strain evidence="11 12">NBRC 109618</strain>
    </source>
</reference>
<dbReference type="GO" id="GO:0004518">
    <property type="term" value="F:nuclease activity"/>
    <property type="evidence" value="ECO:0007669"/>
    <property type="project" value="UniProtKB-KW"/>
</dbReference>
<keyword evidence="9" id="KW-1133">Transmembrane helix</keyword>
<feature type="transmembrane region" description="Helical" evidence="9">
    <location>
        <begin position="7"/>
        <end position="28"/>
    </location>
</feature>
<keyword evidence="9" id="KW-0812">Transmembrane</keyword>
<evidence type="ECO:0000256" key="6">
    <source>
        <dbReference type="ARBA" id="ARBA00022801"/>
    </source>
</evidence>
<protein>
    <submittedName>
        <fullName evidence="11">Hydrolase</fullName>
    </submittedName>
</protein>
<name>A0A512PMZ7_9LACO</name>
<dbReference type="InterPro" id="IPR005135">
    <property type="entry name" value="Endo/exonuclease/phosphatase"/>
</dbReference>
<dbReference type="OrthoDB" id="7616949at2"/>
<gene>
    <name evidence="11" type="ORF">LRA02_14110</name>
</gene>
<dbReference type="Gene3D" id="3.60.10.10">
    <property type="entry name" value="Endonuclease/exonuclease/phosphatase"/>
    <property type="match status" value="1"/>
</dbReference>
<keyword evidence="7" id="KW-0460">Magnesium</keyword>
<evidence type="ECO:0000313" key="12">
    <source>
        <dbReference type="Proteomes" id="UP000321569"/>
    </source>
</evidence>
<evidence type="ECO:0000256" key="3">
    <source>
        <dbReference type="ARBA" id="ARBA00022722"/>
    </source>
</evidence>
<evidence type="ECO:0000256" key="2">
    <source>
        <dbReference type="ARBA" id="ARBA00001946"/>
    </source>
</evidence>
<dbReference type="GO" id="GO:0016787">
    <property type="term" value="F:hydrolase activity"/>
    <property type="evidence" value="ECO:0007669"/>
    <property type="project" value="UniProtKB-KW"/>
</dbReference>
<dbReference type="InterPro" id="IPR036691">
    <property type="entry name" value="Endo/exonu/phosph_ase_sf"/>
</dbReference>
<organism evidence="11 12">
    <name type="scientific">Lentilactobacillus rapi</name>
    <dbReference type="NCBI Taxonomy" id="481723"/>
    <lineage>
        <taxon>Bacteria</taxon>
        <taxon>Bacillati</taxon>
        <taxon>Bacillota</taxon>
        <taxon>Bacilli</taxon>
        <taxon>Lactobacillales</taxon>
        <taxon>Lactobacillaceae</taxon>
        <taxon>Lentilactobacillus</taxon>
    </lineage>
</organism>
<comment type="cofactor">
    <cofactor evidence="2">
        <name>Mg(2+)</name>
        <dbReference type="ChEBI" id="CHEBI:18420"/>
    </cofactor>
</comment>
<dbReference type="EMBL" id="BKAM01000022">
    <property type="protein sequence ID" value="GEP72543.1"/>
    <property type="molecule type" value="Genomic_DNA"/>
</dbReference>
<evidence type="ECO:0000313" key="11">
    <source>
        <dbReference type="EMBL" id="GEP72543.1"/>
    </source>
</evidence>
<dbReference type="GO" id="GO:0046872">
    <property type="term" value="F:metal ion binding"/>
    <property type="evidence" value="ECO:0007669"/>
    <property type="project" value="UniProtKB-KW"/>
</dbReference>
<dbReference type="STRING" id="1423795.FD12_GL001283"/>
<evidence type="ECO:0000259" key="10">
    <source>
        <dbReference type="Pfam" id="PF03372"/>
    </source>
</evidence>
<dbReference type="AlphaFoldDB" id="A0A512PMZ7"/>
<dbReference type="PANTHER" id="PTHR15822">
    <property type="entry name" value="TRAF AND TNF RECEPTOR-ASSOCIATED PROTEIN"/>
    <property type="match status" value="1"/>
</dbReference>
<accession>A0A512PMZ7</accession>
<evidence type="ECO:0000256" key="9">
    <source>
        <dbReference type="SAM" id="Phobius"/>
    </source>
</evidence>
<feature type="domain" description="Endonuclease/exonuclease/phosphatase" evidence="10">
    <location>
        <begin position="58"/>
        <end position="345"/>
    </location>
</feature>
<keyword evidence="4" id="KW-0479">Metal-binding</keyword>
<dbReference type="Pfam" id="PF03372">
    <property type="entry name" value="Exo_endo_phos"/>
    <property type="match status" value="1"/>
</dbReference>
<comment type="cofactor">
    <cofactor evidence="1">
        <name>Mn(2+)</name>
        <dbReference type="ChEBI" id="CHEBI:29035"/>
    </cofactor>
</comment>
<evidence type="ECO:0000256" key="7">
    <source>
        <dbReference type="ARBA" id="ARBA00022842"/>
    </source>
</evidence>
<sequence>MKKFFKVCLMFVFGFAIIIGGYVAYLYLSYHRLADNIKLRPQNHQETALKTGTTYKAMTFNIGYAAYPASYSFFMDGGKYSRAYSRQSVEQDMAGITKAVKEENPTLAFFQEVDTNADRSFHVNEVNWLQRQFIDYSNVYAQNYDSAYLFYPFTRPIGKAKSGLVTLAKAKMTDSTRYSLPIDTDFNKFMDLDRAFSVTHIPVENGKKLSVFNLHLSAFTQNAKVRRAQLNKLFTKMKSESANGNYVLVAGDYNHDMLGDSPKVFGTTEKRENWTHPFPVDQLPKGFRVANDGLAAAKVPSVRANGTPFHPGKTYVSLIDGFLVSDNIQVKSVHVKYLGFANSDHNPEILQFELK</sequence>
<keyword evidence="9" id="KW-0472">Membrane</keyword>
<dbReference type="InterPro" id="IPR051547">
    <property type="entry name" value="TDP2-like"/>
</dbReference>
<keyword evidence="3" id="KW-0540">Nuclease</keyword>
<comment type="caution">
    <text evidence="11">The sequence shown here is derived from an EMBL/GenBank/DDBJ whole genome shotgun (WGS) entry which is preliminary data.</text>
</comment>
<dbReference type="SUPFAM" id="SSF56219">
    <property type="entry name" value="DNase I-like"/>
    <property type="match status" value="1"/>
</dbReference>
<keyword evidence="5" id="KW-0227">DNA damage</keyword>
<dbReference type="RefSeq" id="WP_056981497.1">
    <property type="nucleotide sequence ID" value="NZ_BKAM01000022.1"/>
</dbReference>
<evidence type="ECO:0000256" key="1">
    <source>
        <dbReference type="ARBA" id="ARBA00001936"/>
    </source>
</evidence>
<evidence type="ECO:0000256" key="8">
    <source>
        <dbReference type="ARBA" id="ARBA00023204"/>
    </source>
</evidence>
<dbReference type="Proteomes" id="UP000321569">
    <property type="component" value="Unassembled WGS sequence"/>
</dbReference>
<keyword evidence="8" id="KW-0234">DNA repair</keyword>
<dbReference type="PANTHER" id="PTHR15822:SF4">
    <property type="entry name" value="TYROSYL-DNA PHOSPHODIESTERASE 2"/>
    <property type="match status" value="1"/>
</dbReference>
<proteinExistence type="predicted"/>
<dbReference type="GO" id="GO:0006281">
    <property type="term" value="P:DNA repair"/>
    <property type="evidence" value="ECO:0007669"/>
    <property type="project" value="UniProtKB-KW"/>
</dbReference>
<evidence type="ECO:0000256" key="5">
    <source>
        <dbReference type="ARBA" id="ARBA00022763"/>
    </source>
</evidence>
<keyword evidence="6 11" id="KW-0378">Hydrolase</keyword>